<proteinExistence type="predicted"/>
<reference evidence="5 6" key="1">
    <citation type="submission" date="2021-03" db="EMBL/GenBank/DDBJ databases">
        <title>Sequencing the genomes of 1000 actinobacteria strains.</title>
        <authorList>
            <person name="Klenk H.-P."/>
        </authorList>
    </citation>
    <scope>NUCLEOTIDE SEQUENCE [LARGE SCALE GENOMIC DNA]</scope>
    <source>
        <strain evidence="5 6">DSM 45516</strain>
    </source>
</reference>
<sequence>MARKVVVTMVDDYDGESSADETVSFALDGAAYEIDLSTLNAKQLRAVFEQWTPHARKVGRAPRSKSGAPRPAVDREQSAKIRAWARQHGHDVSSRGRISTELVAAYEKAHQNV</sequence>
<keyword evidence="6" id="KW-1185">Reference proteome</keyword>
<protein>
    <recommendedName>
        <fullName evidence="7">Lsr2 family protein</fullName>
    </recommendedName>
</protein>
<evidence type="ECO:0000256" key="2">
    <source>
        <dbReference type="SAM" id="MobiDB-lite"/>
    </source>
</evidence>
<keyword evidence="1" id="KW-0238">DNA-binding</keyword>
<evidence type="ECO:0000313" key="6">
    <source>
        <dbReference type="Proteomes" id="UP001519325"/>
    </source>
</evidence>
<organism evidence="5 6">
    <name type="scientific">Nocardia goodfellowii</name>
    <dbReference type="NCBI Taxonomy" id="882446"/>
    <lineage>
        <taxon>Bacteria</taxon>
        <taxon>Bacillati</taxon>
        <taxon>Actinomycetota</taxon>
        <taxon>Actinomycetes</taxon>
        <taxon>Mycobacteriales</taxon>
        <taxon>Nocardiaceae</taxon>
        <taxon>Nocardia</taxon>
    </lineage>
</organism>
<evidence type="ECO:0000313" key="5">
    <source>
        <dbReference type="EMBL" id="MBP2191484.1"/>
    </source>
</evidence>
<dbReference type="Pfam" id="PF23359">
    <property type="entry name" value="Lsr2_DNA-bd"/>
    <property type="match status" value="1"/>
</dbReference>
<dbReference type="Gene3D" id="3.30.60.230">
    <property type="entry name" value="Lsr2, dimerization domain"/>
    <property type="match status" value="1"/>
</dbReference>
<dbReference type="Proteomes" id="UP001519325">
    <property type="component" value="Unassembled WGS sequence"/>
</dbReference>
<dbReference type="InterPro" id="IPR036625">
    <property type="entry name" value="E3-bd_dom_sf"/>
</dbReference>
<dbReference type="EMBL" id="JAGGMR010000001">
    <property type="protein sequence ID" value="MBP2191484.1"/>
    <property type="molecule type" value="Genomic_DNA"/>
</dbReference>
<name>A0ABS4QKB9_9NOCA</name>
<comment type="caution">
    <text evidence="5">The sequence shown here is derived from an EMBL/GenBank/DDBJ whole genome shotgun (WGS) entry which is preliminary data.</text>
</comment>
<dbReference type="RefSeq" id="WP_209893180.1">
    <property type="nucleotide sequence ID" value="NZ_JAGGMR010000001.1"/>
</dbReference>
<accession>A0ABS4QKB9</accession>
<feature type="domain" description="Lsr2 DNA-binding" evidence="4">
    <location>
        <begin position="74"/>
        <end position="109"/>
    </location>
</feature>
<evidence type="ECO:0000259" key="3">
    <source>
        <dbReference type="Pfam" id="PF11774"/>
    </source>
</evidence>
<evidence type="ECO:0000256" key="1">
    <source>
        <dbReference type="ARBA" id="ARBA00023125"/>
    </source>
</evidence>
<dbReference type="Gene3D" id="4.10.320.10">
    <property type="entry name" value="E3-binding domain"/>
    <property type="match status" value="1"/>
</dbReference>
<dbReference type="InterPro" id="IPR024412">
    <property type="entry name" value="Lsr2_dim_dom"/>
</dbReference>
<dbReference type="InterPro" id="IPR042261">
    <property type="entry name" value="Lsr2-like_dimerization"/>
</dbReference>
<feature type="region of interest" description="Disordered" evidence="2">
    <location>
        <begin position="56"/>
        <end position="78"/>
    </location>
</feature>
<evidence type="ECO:0000259" key="4">
    <source>
        <dbReference type="Pfam" id="PF23359"/>
    </source>
</evidence>
<feature type="domain" description="Lsr2 dimerization" evidence="3">
    <location>
        <begin position="1"/>
        <end position="59"/>
    </location>
</feature>
<gene>
    <name evidence="5" type="ORF">BJ987_004385</name>
</gene>
<dbReference type="Pfam" id="PF11774">
    <property type="entry name" value="Lsr2"/>
    <property type="match status" value="1"/>
</dbReference>
<dbReference type="InterPro" id="IPR055370">
    <property type="entry name" value="Lsr2_DNA-bd"/>
</dbReference>
<evidence type="ECO:0008006" key="7">
    <source>
        <dbReference type="Google" id="ProtNLM"/>
    </source>
</evidence>